<protein>
    <submittedName>
        <fullName evidence="1">Uncharacterized protein</fullName>
    </submittedName>
</protein>
<accession>A0A6A6TVR8</accession>
<dbReference type="AlphaFoldDB" id="A0A6A6TVR8"/>
<sequence length="182" mass="20318">MLPVFHPKSTQLTSYTILTLDLITAIYVQSGSFVVTGQSISYFFGVSTPPSSERIMRAFGQSNRSTPNSLAGGKGNCYQVDDTIHKPSNNDIEAQWVSELTIKLSTRFSTSYQLSVPRWVVDDPGRYVFDGWTASSVLPGKTGPKSHFDDSTRLPVLSSRILQSWYTTSQQFRQPIQPLVWS</sequence>
<organism evidence="1 2">
    <name type="scientific">Microthyrium microscopicum</name>
    <dbReference type="NCBI Taxonomy" id="703497"/>
    <lineage>
        <taxon>Eukaryota</taxon>
        <taxon>Fungi</taxon>
        <taxon>Dikarya</taxon>
        <taxon>Ascomycota</taxon>
        <taxon>Pezizomycotina</taxon>
        <taxon>Dothideomycetes</taxon>
        <taxon>Dothideomycetes incertae sedis</taxon>
        <taxon>Microthyriales</taxon>
        <taxon>Microthyriaceae</taxon>
        <taxon>Microthyrium</taxon>
    </lineage>
</organism>
<gene>
    <name evidence="1" type="ORF">BT63DRAFT_102915</name>
</gene>
<proteinExistence type="predicted"/>
<dbReference type="EMBL" id="MU004243">
    <property type="protein sequence ID" value="KAF2664185.1"/>
    <property type="molecule type" value="Genomic_DNA"/>
</dbReference>
<name>A0A6A6TVR8_9PEZI</name>
<dbReference type="OrthoDB" id="4187105at2759"/>
<reference evidence="1" key="1">
    <citation type="journal article" date="2020" name="Stud. Mycol.">
        <title>101 Dothideomycetes genomes: a test case for predicting lifestyles and emergence of pathogens.</title>
        <authorList>
            <person name="Haridas S."/>
            <person name="Albert R."/>
            <person name="Binder M."/>
            <person name="Bloem J."/>
            <person name="Labutti K."/>
            <person name="Salamov A."/>
            <person name="Andreopoulos B."/>
            <person name="Baker S."/>
            <person name="Barry K."/>
            <person name="Bills G."/>
            <person name="Bluhm B."/>
            <person name="Cannon C."/>
            <person name="Castanera R."/>
            <person name="Culley D."/>
            <person name="Daum C."/>
            <person name="Ezra D."/>
            <person name="Gonzalez J."/>
            <person name="Henrissat B."/>
            <person name="Kuo A."/>
            <person name="Liang C."/>
            <person name="Lipzen A."/>
            <person name="Lutzoni F."/>
            <person name="Magnuson J."/>
            <person name="Mondo S."/>
            <person name="Nolan M."/>
            <person name="Ohm R."/>
            <person name="Pangilinan J."/>
            <person name="Park H.-J."/>
            <person name="Ramirez L."/>
            <person name="Alfaro M."/>
            <person name="Sun H."/>
            <person name="Tritt A."/>
            <person name="Yoshinaga Y."/>
            <person name="Zwiers L.-H."/>
            <person name="Turgeon B."/>
            <person name="Goodwin S."/>
            <person name="Spatafora J."/>
            <person name="Crous P."/>
            <person name="Grigoriev I."/>
        </authorList>
    </citation>
    <scope>NUCLEOTIDE SEQUENCE</scope>
    <source>
        <strain evidence="1">CBS 115976</strain>
    </source>
</reference>
<evidence type="ECO:0000313" key="2">
    <source>
        <dbReference type="Proteomes" id="UP000799302"/>
    </source>
</evidence>
<dbReference type="Proteomes" id="UP000799302">
    <property type="component" value="Unassembled WGS sequence"/>
</dbReference>
<keyword evidence="2" id="KW-1185">Reference proteome</keyword>
<evidence type="ECO:0000313" key="1">
    <source>
        <dbReference type="EMBL" id="KAF2664185.1"/>
    </source>
</evidence>